<accession>A0AA39D571</accession>
<name>A0AA39D571_VITRO</name>
<evidence type="ECO:0000313" key="1">
    <source>
        <dbReference type="EMBL" id="KAJ9671139.1"/>
    </source>
</evidence>
<keyword evidence="2" id="KW-1185">Reference proteome</keyword>
<evidence type="ECO:0000313" key="2">
    <source>
        <dbReference type="Proteomes" id="UP001168098"/>
    </source>
</evidence>
<gene>
    <name evidence="1" type="ORF">PVL29_027227</name>
</gene>
<dbReference type="EMBL" id="JARBHA010000020">
    <property type="protein sequence ID" value="KAJ9671139.1"/>
    <property type="molecule type" value="Genomic_DNA"/>
</dbReference>
<comment type="caution">
    <text evidence="1">The sequence shown here is derived from an EMBL/GenBank/DDBJ whole genome shotgun (WGS) entry which is preliminary data.</text>
</comment>
<reference evidence="1 2" key="1">
    <citation type="journal article" date="2023" name="BMC Biotechnol.">
        <title>Vitis rotundifolia cv Carlos genome sequencing.</title>
        <authorList>
            <person name="Huff M."/>
            <person name="Hulse-Kemp A."/>
            <person name="Scheffler B."/>
            <person name="Youngblood R."/>
            <person name="Simpson S."/>
            <person name="Babiker E."/>
            <person name="Staton M."/>
        </authorList>
    </citation>
    <scope>NUCLEOTIDE SEQUENCE [LARGE SCALE GENOMIC DNA]</scope>
    <source>
        <tissue evidence="1">Leaf</tissue>
    </source>
</reference>
<organism evidence="1 2">
    <name type="scientific">Vitis rotundifolia</name>
    <name type="common">Muscadine grape</name>
    <dbReference type="NCBI Taxonomy" id="103349"/>
    <lineage>
        <taxon>Eukaryota</taxon>
        <taxon>Viridiplantae</taxon>
        <taxon>Streptophyta</taxon>
        <taxon>Embryophyta</taxon>
        <taxon>Tracheophyta</taxon>
        <taxon>Spermatophyta</taxon>
        <taxon>Magnoliopsida</taxon>
        <taxon>eudicotyledons</taxon>
        <taxon>Gunneridae</taxon>
        <taxon>Pentapetalae</taxon>
        <taxon>rosids</taxon>
        <taxon>Vitales</taxon>
        <taxon>Vitaceae</taxon>
        <taxon>Viteae</taxon>
        <taxon>Vitis</taxon>
    </lineage>
</organism>
<dbReference type="AlphaFoldDB" id="A0AA39D571"/>
<sequence length="77" mass="8998">MNPILEQSLGELKEVVKTLEELMLEFPRQNIIIVGSKHEESAEISFEYREFKNLIIPLDNFQEKCGKPICLLMTQLF</sequence>
<protein>
    <submittedName>
        <fullName evidence="1">Uncharacterized protein</fullName>
    </submittedName>
</protein>
<proteinExistence type="predicted"/>
<dbReference type="Proteomes" id="UP001168098">
    <property type="component" value="Unassembled WGS sequence"/>
</dbReference>